<dbReference type="GO" id="GO:0046872">
    <property type="term" value="F:metal ion binding"/>
    <property type="evidence" value="ECO:0007669"/>
    <property type="project" value="UniProtKB-KW"/>
</dbReference>
<proteinExistence type="predicted"/>
<protein>
    <submittedName>
        <fullName evidence="7">Zinc ABC transporter solute-binding protein</fullName>
    </submittedName>
</protein>
<gene>
    <name evidence="7" type="ORF">FK219_005450</name>
</gene>
<feature type="compositionally biased region" description="Basic and acidic residues" evidence="5">
    <location>
        <begin position="129"/>
        <end position="165"/>
    </location>
</feature>
<dbReference type="Pfam" id="PF01297">
    <property type="entry name" value="ZnuA"/>
    <property type="match status" value="1"/>
</dbReference>
<evidence type="ECO:0000313" key="7">
    <source>
        <dbReference type="EMBL" id="NHF62684.1"/>
    </source>
</evidence>
<comment type="subcellular location">
    <subcellularLocation>
        <location evidence="1">Cell envelope</location>
    </subcellularLocation>
</comment>
<evidence type="ECO:0000256" key="2">
    <source>
        <dbReference type="ARBA" id="ARBA00022448"/>
    </source>
</evidence>
<evidence type="ECO:0000256" key="3">
    <source>
        <dbReference type="ARBA" id="ARBA00022723"/>
    </source>
</evidence>
<dbReference type="EMBL" id="VIKT02000007">
    <property type="protein sequence ID" value="NHF62684.1"/>
    <property type="molecule type" value="Genomic_DNA"/>
</dbReference>
<dbReference type="Proteomes" id="UP000818266">
    <property type="component" value="Unassembled WGS sequence"/>
</dbReference>
<evidence type="ECO:0000256" key="6">
    <source>
        <dbReference type="SAM" id="SignalP"/>
    </source>
</evidence>
<feature type="region of interest" description="Disordered" evidence="5">
    <location>
        <begin position="128"/>
        <end position="165"/>
    </location>
</feature>
<feature type="chain" id="PRO_5038672697" evidence="6">
    <location>
        <begin position="31"/>
        <end position="343"/>
    </location>
</feature>
<dbReference type="InterPro" id="IPR006127">
    <property type="entry name" value="ZnuA-like"/>
</dbReference>
<dbReference type="AlphaFoldDB" id="A0A9E5JLG4"/>
<keyword evidence="8" id="KW-1185">Reference proteome</keyword>
<keyword evidence="4 6" id="KW-0732">Signal</keyword>
<accession>A0A9E5JLG4</accession>
<keyword evidence="2" id="KW-0813">Transport</keyword>
<dbReference type="OrthoDB" id="5296019at2"/>
<evidence type="ECO:0000313" key="8">
    <source>
        <dbReference type="Proteomes" id="UP000818266"/>
    </source>
</evidence>
<reference evidence="7 8" key="1">
    <citation type="submission" date="2020-03" db="EMBL/GenBank/DDBJ databases">
        <title>Chryseoglobus sp. isolated from a deep-sea seamount.</title>
        <authorList>
            <person name="Zhang D.-C."/>
        </authorList>
    </citation>
    <scope>NUCLEOTIDE SEQUENCE [LARGE SCALE GENOMIC DNA]</scope>
    <source>
        <strain evidence="7 8">KN1116</strain>
    </source>
</reference>
<dbReference type="GO" id="GO:0030001">
    <property type="term" value="P:metal ion transport"/>
    <property type="evidence" value="ECO:0007669"/>
    <property type="project" value="InterPro"/>
</dbReference>
<dbReference type="PANTHER" id="PTHR42953">
    <property type="entry name" value="HIGH-AFFINITY ZINC UPTAKE SYSTEM PROTEIN ZNUA-RELATED"/>
    <property type="match status" value="1"/>
</dbReference>
<evidence type="ECO:0000256" key="1">
    <source>
        <dbReference type="ARBA" id="ARBA00004196"/>
    </source>
</evidence>
<dbReference type="RefSeq" id="WP_152583288.1">
    <property type="nucleotide sequence ID" value="NZ_VIKT02000007.1"/>
</dbReference>
<organism evidence="7 8">
    <name type="scientific">Microcella pacifica</name>
    <dbReference type="NCBI Taxonomy" id="2591847"/>
    <lineage>
        <taxon>Bacteria</taxon>
        <taxon>Bacillati</taxon>
        <taxon>Actinomycetota</taxon>
        <taxon>Actinomycetes</taxon>
        <taxon>Micrococcales</taxon>
        <taxon>Microbacteriaceae</taxon>
        <taxon>Microcella</taxon>
    </lineage>
</organism>
<sequence>MTSSARSLPALLTSGIVAVALAGCASPAPADDAEGLSVVASTNVYGDIAQSLAGDLATVTSIIESAAIDPHSYEASAQDQLAIANADIVIENGGGYDPFVDVLVDGSGSSAIVISAVEASGLLEEDHAEEAHGDEDHAEEEHAGEDHSDDHAGDDHADDHADDHGHIEGLNEHVWYDVHSIAHVAEAITEALVETDADNAASYESNLAAFLTDLESLEADMEALAGFLGGGTVAATEPVPVYLLAELGFEDGTPEEFSEAIEEGADVPPLALQQTLDLIDSGDVRLLAYNEQTESPETQRVRDAAEAAGIAVVSFVETLPEGEDYVSWMRANVEAVESALTAA</sequence>
<dbReference type="PANTHER" id="PTHR42953:SF1">
    <property type="entry name" value="METAL-BINDING PROTEIN HI_0362-RELATED"/>
    <property type="match status" value="1"/>
</dbReference>
<name>A0A9E5JLG4_9MICO</name>
<dbReference type="SUPFAM" id="SSF53807">
    <property type="entry name" value="Helical backbone' metal receptor"/>
    <property type="match status" value="1"/>
</dbReference>
<evidence type="ECO:0000256" key="5">
    <source>
        <dbReference type="SAM" id="MobiDB-lite"/>
    </source>
</evidence>
<dbReference type="PROSITE" id="PS51257">
    <property type="entry name" value="PROKAR_LIPOPROTEIN"/>
    <property type="match status" value="1"/>
</dbReference>
<dbReference type="InterPro" id="IPR050492">
    <property type="entry name" value="Bact_metal-bind_prot9"/>
</dbReference>
<comment type="caution">
    <text evidence="7">The sequence shown here is derived from an EMBL/GenBank/DDBJ whole genome shotgun (WGS) entry which is preliminary data.</text>
</comment>
<feature type="signal peptide" evidence="6">
    <location>
        <begin position="1"/>
        <end position="30"/>
    </location>
</feature>
<evidence type="ECO:0000256" key="4">
    <source>
        <dbReference type="ARBA" id="ARBA00022729"/>
    </source>
</evidence>
<keyword evidence="3" id="KW-0479">Metal-binding</keyword>
<dbReference type="GO" id="GO:0030313">
    <property type="term" value="C:cell envelope"/>
    <property type="evidence" value="ECO:0007669"/>
    <property type="project" value="UniProtKB-SubCell"/>
</dbReference>
<dbReference type="Gene3D" id="3.40.50.1980">
    <property type="entry name" value="Nitrogenase molybdenum iron protein domain"/>
    <property type="match status" value="2"/>
</dbReference>